<evidence type="ECO:0000313" key="2">
    <source>
        <dbReference type="EMBL" id="KAI8035787.1"/>
    </source>
</evidence>
<comment type="similarity">
    <text evidence="1">Belongs to the EFR3 family.</text>
</comment>
<dbReference type="FunFam" id="1.25.10.10:FF:000422">
    <property type="entry name" value="Stambha A, isoform D"/>
    <property type="match status" value="1"/>
</dbReference>
<name>A0A9P9YF42_9MUSC</name>
<reference evidence="2" key="1">
    <citation type="journal article" date="2023" name="Genome Biol. Evol.">
        <title>Long-read-based Genome Assembly of Drosophila gunungcola Reveals Fewer Chemosensory Genes in Flower-breeding Species.</title>
        <authorList>
            <person name="Negi A."/>
            <person name="Liao B.Y."/>
            <person name="Yeh S.D."/>
        </authorList>
    </citation>
    <scope>NUCLEOTIDE SEQUENCE</scope>
    <source>
        <strain evidence="2">Sukarami</strain>
    </source>
</reference>
<proteinExistence type="inferred from homology"/>
<gene>
    <name evidence="2" type="ORF">M5D96_011538</name>
</gene>
<dbReference type="SUPFAM" id="SSF48371">
    <property type="entry name" value="ARM repeat"/>
    <property type="match status" value="1"/>
</dbReference>
<dbReference type="InterPro" id="IPR011989">
    <property type="entry name" value="ARM-like"/>
</dbReference>
<dbReference type="Gene3D" id="1.25.10.10">
    <property type="entry name" value="Leucine-rich Repeat Variant"/>
    <property type="match status" value="1"/>
</dbReference>
<dbReference type="Proteomes" id="UP001059596">
    <property type="component" value="Unassembled WGS sequence"/>
</dbReference>
<dbReference type="GO" id="GO:0005886">
    <property type="term" value="C:plasma membrane"/>
    <property type="evidence" value="ECO:0007669"/>
    <property type="project" value="TreeGrafter"/>
</dbReference>
<sequence length="904" mass="101309">MALIRCCFEPPELPEFFDSFVQKCTDPSCGIRLACHGPFNQMTSPPVSQSMGIASNDDTDKSMDDWPGRSGGAMFTYRCIHVCLPNPSNRCAFPYALLGCCGCCSALRPRYKRLVDNIFPVNPEDGLVKSNMEKLTFYSLSSPDKLDRIGEYLYQKATKDINRKRYKLAEIAMEAMDLLLQACHAQTTLNLFVESFLRMVQKLLEDSNPNLKIMATNSFVKFANINEDTPSYHRRYDFFISKFSSMCHSDAASMRDSLRLAGIKGLQGVIRKTVSDDLVENIWAAEHMEKIVPSLLFNMQFCVNVMFVKKNLLASGDLTPVEDATNVTPPVLAEEVLRELVGRASFGHIRSVLKPLLTHLDRHELWVPNTFAIHTFRIVMISIQPQYSYTVVETLMQHLDNNFKSSPKTRTSLAVVLSKIIAIAAGESVGPSALDIINNLLTHLRTSVSATSEITPEESQYQEALINALGEFANHHPDYQKIEIMLFIMNTVPDLSKKSKGDQMLQNILLKSLLKVGTQYSTVSFEKAFPASFLQPLLKMARAPHDPTRMVVMQILQALLDRHQNEQVLSSVSVKSYPALSQEPPSRSDIIFTHKYGADIMHALIDSMALSDRVDALSSSFNTAALLIVEMSCNETVQEFLLFILGIQQVANTADTLGIVHKCSLHAISIGLLVLISRVSGINNLLEYAQKIVDARREEATHYLPPLLEPKKMSGKNLNLSLPHLAIDKLALGECLQNAGMDAQRLNTGAPYALNQTDHPGHRHSWVESVSNQLTQRNSSADLTVYNGDGDSVSSSPGVCKKLLAPEFNFDAMKRALAEPTEAIKREQRERQMQIVRTFREGEFDDLIRRTEPKHDLIQNRLNELFNSLAVERQITQSDTKAASLQASNEKPIYETNFPELFYY</sequence>
<dbReference type="InterPro" id="IPR051851">
    <property type="entry name" value="EFR3_Homologs"/>
</dbReference>
<dbReference type="InterPro" id="IPR049152">
    <property type="entry name" value="EFR3-like_ARM"/>
</dbReference>
<dbReference type="InterPro" id="IPR016024">
    <property type="entry name" value="ARM-type_fold"/>
</dbReference>
<dbReference type="Pfam" id="PF21052">
    <property type="entry name" value="EFR3_ARM"/>
    <property type="match status" value="1"/>
</dbReference>
<dbReference type="EMBL" id="JAMKOV010000031">
    <property type="protein sequence ID" value="KAI8035787.1"/>
    <property type="molecule type" value="Genomic_DNA"/>
</dbReference>
<evidence type="ECO:0000313" key="3">
    <source>
        <dbReference type="Proteomes" id="UP001059596"/>
    </source>
</evidence>
<evidence type="ECO:0008006" key="4">
    <source>
        <dbReference type="Google" id="ProtNLM"/>
    </source>
</evidence>
<protein>
    <recommendedName>
        <fullName evidence="4">Protein EFR3 homolog cmp44E</fullName>
    </recommendedName>
</protein>
<dbReference type="PANTHER" id="PTHR12444:SF8">
    <property type="entry name" value="PROTEIN EFR3 HOMOLOG CMP44E"/>
    <property type="match status" value="1"/>
</dbReference>
<dbReference type="AlphaFoldDB" id="A0A9P9YF42"/>
<evidence type="ECO:0000256" key="1">
    <source>
        <dbReference type="ARBA" id="ARBA00010216"/>
    </source>
</evidence>
<organism evidence="2 3">
    <name type="scientific">Drosophila gunungcola</name>
    <name type="common">fruit fly</name>
    <dbReference type="NCBI Taxonomy" id="103775"/>
    <lineage>
        <taxon>Eukaryota</taxon>
        <taxon>Metazoa</taxon>
        <taxon>Ecdysozoa</taxon>
        <taxon>Arthropoda</taxon>
        <taxon>Hexapoda</taxon>
        <taxon>Insecta</taxon>
        <taxon>Pterygota</taxon>
        <taxon>Neoptera</taxon>
        <taxon>Endopterygota</taxon>
        <taxon>Diptera</taxon>
        <taxon>Brachycera</taxon>
        <taxon>Muscomorpha</taxon>
        <taxon>Ephydroidea</taxon>
        <taxon>Drosophilidae</taxon>
        <taxon>Drosophila</taxon>
        <taxon>Sophophora</taxon>
    </lineage>
</organism>
<dbReference type="GO" id="GO:0072659">
    <property type="term" value="P:protein localization to plasma membrane"/>
    <property type="evidence" value="ECO:0007669"/>
    <property type="project" value="TreeGrafter"/>
</dbReference>
<comment type="caution">
    <text evidence="2">The sequence shown here is derived from an EMBL/GenBank/DDBJ whole genome shotgun (WGS) entry which is preliminary data.</text>
</comment>
<dbReference type="PANTHER" id="PTHR12444">
    <property type="entry name" value="PROTEIN EFR3 HOMOLOG CMP44E"/>
    <property type="match status" value="1"/>
</dbReference>
<accession>A0A9P9YF42</accession>
<keyword evidence="3" id="KW-1185">Reference proteome</keyword>